<accession>A0A7C4H1W7</accession>
<dbReference type="EMBL" id="DTCA01000050">
    <property type="protein sequence ID" value="HGM07069.1"/>
    <property type="molecule type" value="Genomic_DNA"/>
</dbReference>
<keyword evidence="1" id="KW-0812">Transmembrane</keyword>
<feature type="transmembrane region" description="Helical" evidence="1">
    <location>
        <begin position="7"/>
        <end position="25"/>
    </location>
</feature>
<proteinExistence type="predicted"/>
<keyword evidence="1" id="KW-1133">Transmembrane helix</keyword>
<feature type="transmembrane region" description="Helical" evidence="1">
    <location>
        <begin position="31"/>
        <end position="53"/>
    </location>
</feature>
<evidence type="ECO:0000256" key="1">
    <source>
        <dbReference type="SAM" id="Phobius"/>
    </source>
</evidence>
<gene>
    <name evidence="2" type="ORF">ENU31_01475</name>
</gene>
<name>A0A7C4H1W7_9CREN</name>
<comment type="caution">
    <text evidence="2">The sequence shown here is derived from an EMBL/GenBank/DDBJ whole genome shotgun (WGS) entry which is preliminary data.</text>
</comment>
<organism evidence="2">
    <name type="scientific">Ignisphaera aggregans</name>
    <dbReference type="NCBI Taxonomy" id="334771"/>
    <lineage>
        <taxon>Archaea</taxon>
        <taxon>Thermoproteota</taxon>
        <taxon>Thermoprotei</taxon>
        <taxon>Desulfurococcales</taxon>
        <taxon>Desulfurococcaceae</taxon>
        <taxon>Ignisphaera</taxon>
    </lineage>
</organism>
<dbReference type="AlphaFoldDB" id="A0A7C4H1W7"/>
<reference evidence="2" key="1">
    <citation type="journal article" date="2020" name="mSystems">
        <title>Genome- and Community-Level Interaction Insights into Carbon Utilization and Element Cycling Functions of Hydrothermarchaeota in Hydrothermal Sediment.</title>
        <authorList>
            <person name="Zhou Z."/>
            <person name="Liu Y."/>
            <person name="Xu W."/>
            <person name="Pan J."/>
            <person name="Luo Z.H."/>
            <person name="Li M."/>
        </authorList>
    </citation>
    <scope>NUCLEOTIDE SEQUENCE [LARGE SCALE GENOMIC DNA]</scope>
    <source>
        <strain evidence="2">SpSt-658</strain>
    </source>
</reference>
<evidence type="ECO:0000313" key="2">
    <source>
        <dbReference type="EMBL" id="HGM07069.1"/>
    </source>
</evidence>
<sequence>MKVSSISTSVLLIIFLFYILTWLNLGGVNVITLPWISLMTVALVIAMIFSLYGRYIIPIILRKLGIKIYIGDGWIDDKYFIVTNYDSETGIKYSGLSVIKLIPTTPSVDLREEDKKLLLRNIESLILALPSDVEYGIMKVMDPSIKKLLKKIETEIGKYYARKAGSKNPGVTSKYDRKIADLERERERILKSNPVSGIIYVKVFAKGRTAEEVKEKLKKLIEQVSSSAHTIQCTYKVLNSLDLYDFIEAQLVSRSVRYVTK</sequence>
<protein>
    <submittedName>
        <fullName evidence="2">Uncharacterized protein</fullName>
    </submittedName>
</protein>
<keyword evidence="1" id="KW-0472">Membrane</keyword>